<organism evidence="1 2">
    <name type="scientific">Papaver atlanticum</name>
    <dbReference type="NCBI Taxonomy" id="357466"/>
    <lineage>
        <taxon>Eukaryota</taxon>
        <taxon>Viridiplantae</taxon>
        <taxon>Streptophyta</taxon>
        <taxon>Embryophyta</taxon>
        <taxon>Tracheophyta</taxon>
        <taxon>Spermatophyta</taxon>
        <taxon>Magnoliopsida</taxon>
        <taxon>Ranunculales</taxon>
        <taxon>Papaveraceae</taxon>
        <taxon>Papaveroideae</taxon>
        <taxon>Papaver</taxon>
    </lineage>
</organism>
<keyword evidence="2" id="KW-1185">Reference proteome</keyword>
<protein>
    <submittedName>
        <fullName evidence="1">Uncharacterized protein</fullName>
    </submittedName>
</protein>
<proteinExistence type="predicted"/>
<gene>
    <name evidence="1" type="ORF">MKW98_001034</name>
</gene>
<evidence type="ECO:0000313" key="1">
    <source>
        <dbReference type="EMBL" id="KAI3947153.1"/>
    </source>
</evidence>
<dbReference type="EMBL" id="JAJJMB010003552">
    <property type="protein sequence ID" value="KAI3947153.1"/>
    <property type="molecule type" value="Genomic_DNA"/>
</dbReference>
<evidence type="ECO:0000313" key="2">
    <source>
        <dbReference type="Proteomes" id="UP001202328"/>
    </source>
</evidence>
<comment type="caution">
    <text evidence="1">The sequence shown here is derived from an EMBL/GenBank/DDBJ whole genome shotgun (WGS) entry which is preliminary data.</text>
</comment>
<accession>A0AAD4TBD5</accession>
<reference evidence="1" key="1">
    <citation type="submission" date="2022-04" db="EMBL/GenBank/DDBJ databases">
        <title>A functionally conserved STORR gene fusion in Papaver species that diverged 16.8 million years ago.</title>
        <authorList>
            <person name="Catania T."/>
        </authorList>
    </citation>
    <scope>NUCLEOTIDE SEQUENCE</scope>
    <source>
        <strain evidence="1">S-188037</strain>
    </source>
</reference>
<sequence>MILVKGNKVKLEEHNYLRGTEVAKIVADCSIIICSLSTYCGMVCLDQFKEILLKNAEDLNYSPDWLKCEEFAA</sequence>
<name>A0AAD4TBD5_9MAGN</name>
<dbReference type="Proteomes" id="UP001202328">
    <property type="component" value="Unassembled WGS sequence"/>
</dbReference>
<dbReference type="AlphaFoldDB" id="A0AAD4TBD5"/>